<dbReference type="SMART" id="SM00028">
    <property type="entry name" value="TPR"/>
    <property type="match status" value="4"/>
</dbReference>
<dbReference type="PROSITE" id="PS50005">
    <property type="entry name" value="TPR"/>
    <property type="match status" value="2"/>
</dbReference>
<feature type="region of interest" description="Disordered" evidence="2">
    <location>
        <begin position="226"/>
        <end position="257"/>
    </location>
</feature>
<dbReference type="Proteomes" id="UP001191019">
    <property type="component" value="Unassembled WGS sequence"/>
</dbReference>
<dbReference type="InterPro" id="IPR011990">
    <property type="entry name" value="TPR-like_helical_dom_sf"/>
</dbReference>
<dbReference type="EMBL" id="PRLM01000001">
    <property type="protein sequence ID" value="RYC75231.1"/>
    <property type="molecule type" value="Genomic_DNA"/>
</dbReference>
<dbReference type="PANTHER" id="PTHR12558:SF13">
    <property type="entry name" value="CELL DIVISION CYCLE PROTEIN 27 HOMOLOG"/>
    <property type="match status" value="1"/>
</dbReference>
<dbReference type="SUPFAM" id="SSF48452">
    <property type="entry name" value="TPR-like"/>
    <property type="match status" value="1"/>
</dbReference>
<evidence type="ECO:0000313" key="4">
    <source>
        <dbReference type="Proteomes" id="UP001191019"/>
    </source>
</evidence>
<proteinExistence type="predicted"/>
<evidence type="ECO:0000256" key="2">
    <source>
        <dbReference type="SAM" id="MobiDB-lite"/>
    </source>
</evidence>
<feature type="repeat" description="TPR" evidence="1">
    <location>
        <begin position="139"/>
        <end position="172"/>
    </location>
</feature>
<evidence type="ECO:0000256" key="1">
    <source>
        <dbReference type="PROSITE-ProRule" id="PRU00339"/>
    </source>
</evidence>
<name>A0ABY0FMT4_9BACT</name>
<dbReference type="RefSeq" id="WP_129734473.1">
    <property type="nucleotide sequence ID" value="NZ_PRLM01000001.1"/>
</dbReference>
<sequence>MVAILAIFVFIVYLTFFFPLEPREKRVEEKSPKYTAQMKKLWQIAQTAMKERKPFRAEKALLTILKFDEKNAAAYNRLGILYAKGQKYDEAVECFEIAQSLDNNPASIHNVGLIYLETGAYEKAAMAFEQAIALEGDVPARYIALAKAEEKLGRTKKAVEALENAYELDPKATTLRQILAIYEADGNTEAATATAARIEEQIIKDNAAKVKRGAAKKRKITTMARKKSASVSKVIPKGSGAKPAPKVIKQHVGRRRI</sequence>
<reference evidence="3 4" key="2">
    <citation type="journal article" date="2020" name="Cell Rep.">
        <title>Acquisition and Adaptation of Ultra-small Parasitic Reduced Genome Bacteria to Mammalian Hosts.</title>
        <authorList>
            <person name="McLean J.S."/>
            <person name="Bor B."/>
            <person name="Kerns K.A."/>
            <person name="Liu Q."/>
            <person name="To T.T."/>
            <person name="Solden L."/>
            <person name="Hendrickson E.L."/>
            <person name="Wrighton K."/>
            <person name="Shi W."/>
            <person name="He X."/>
        </authorList>
    </citation>
    <scope>NUCLEOTIDE SEQUENCE [LARGE SCALE GENOMIC DNA]</scope>
    <source>
        <strain evidence="3 4">TM7_G3_2_Rum_HOT_351B</strain>
    </source>
</reference>
<gene>
    <name evidence="3" type="primary">ycf3</name>
    <name evidence="3" type="ORF">G3RUM_00176</name>
</gene>
<accession>A0ABY0FMT4</accession>
<dbReference type="PANTHER" id="PTHR12558">
    <property type="entry name" value="CELL DIVISION CYCLE 16,23,27"/>
    <property type="match status" value="1"/>
</dbReference>
<reference evidence="3 4" key="1">
    <citation type="journal article" date="2018" name="bioRxiv">
        <title>Evidence of independent acquisition and adaption of ultra-small bacteria to human hosts across the highly diverse yet reduced genomes of the phylum Saccharibacteria.</title>
        <authorList>
            <person name="McLean J.S."/>
            <person name="Bor B."/>
            <person name="To T.T."/>
            <person name="Liu Q."/>
            <person name="Kearns K.A."/>
            <person name="Solden L.M."/>
            <person name="Wrighton K.C."/>
            <person name="He X."/>
            <person name="Shi W."/>
        </authorList>
    </citation>
    <scope>NUCLEOTIDE SEQUENCE [LARGE SCALE GENOMIC DNA]</scope>
    <source>
        <strain evidence="3 4">TM7_G3_2_Rum_HOT_351B</strain>
    </source>
</reference>
<dbReference type="Pfam" id="PF12895">
    <property type="entry name" value="ANAPC3"/>
    <property type="match status" value="1"/>
</dbReference>
<protein>
    <submittedName>
        <fullName evidence="3">Photosystem I assembly protein Ycf3</fullName>
    </submittedName>
</protein>
<comment type="caution">
    <text evidence="3">The sequence shown here is derived from an EMBL/GenBank/DDBJ whole genome shotgun (WGS) entry which is preliminary data.</text>
</comment>
<keyword evidence="4" id="KW-1185">Reference proteome</keyword>
<dbReference type="Gene3D" id="1.25.40.10">
    <property type="entry name" value="Tetratricopeptide repeat domain"/>
    <property type="match status" value="2"/>
</dbReference>
<organism evidence="3 4">
    <name type="scientific">Candidatus Nanosyncoccus alces</name>
    <dbReference type="NCBI Taxonomy" id="2171997"/>
    <lineage>
        <taxon>Bacteria</taxon>
        <taxon>Candidatus Saccharimonadota</taxon>
        <taxon>Candidatus Nanosyncoccalia</taxon>
        <taxon>Candidatus Nanosyncoccales</taxon>
        <taxon>Candidatus Nanosyncoccaceae</taxon>
        <taxon>Candidatus Nanosyncoccus</taxon>
    </lineage>
</organism>
<evidence type="ECO:0000313" key="3">
    <source>
        <dbReference type="EMBL" id="RYC75231.1"/>
    </source>
</evidence>
<keyword evidence="1" id="KW-0802">TPR repeat</keyword>
<dbReference type="InterPro" id="IPR019734">
    <property type="entry name" value="TPR_rpt"/>
</dbReference>
<feature type="repeat" description="TPR" evidence="1">
    <location>
        <begin position="72"/>
        <end position="105"/>
    </location>
</feature>
<feature type="compositionally biased region" description="Basic residues" evidence="2">
    <location>
        <begin position="248"/>
        <end position="257"/>
    </location>
</feature>